<feature type="region of interest" description="Disordered" evidence="1">
    <location>
        <begin position="166"/>
        <end position="186"/>
    </location>
</feature>
<proteinExistence type="predicted"/>
<protein>
    <submittedName>
        <fullName evidence="2">Uncharacterized protein</fullName>
    </submittedName>
</protein>
<evidence type="ECO:0000256" key="1">
    <source>
        <dbReference type="SAM" id="MobiDB-lite"/>
    </source>
</evidence>
<keyword evidence="3" id="KW-1185">Reference proteome</keyword>
<comment type="caution">
    <text evidence="2">The sequence shown here is derived from an EMBL/GenBank/DDBJ whole genome shotgun (WGS) entry which is preliminary data.</text>
</comment>
<feature type="compositionally biased region" description="Low complexity" evidence="1">
    <location>
        <begin position="62"/>
        <end position="76"/>
    </location>
</feature>
<feature type="compositionally biased region" description="Low complexity" evidence="1">
    <location>
        <begin position="89"/>
        <end position="100"/>
    </location>
</feature>
<feature type="compositionally biased region" description="Polar residues" evidence="1">
    <location>
        <begin position="78"/>
        <end position="88"/>
    </location>
</feature>
<gene>
    <name evidence="2" type="ORF">GCM10023321_77350</name>
</gene>
<feature type="region of interest" description="Disordered" evidence="1">
    <location>
        <begin position="39"/>
        <end position="111"/>
    </location>
</feature>
<name>A0ABP9RBJ4_9PSEU</name>
<sequence length="215" mass="21907">MDSRSPASGAMPLYGNRHPSSPTVISALTGPAALLMSSGRETSAPATAHSVANRKYPGMNQSSTSRPTSAASAGTAIRSRQSAATNPDTTSTRICTNTTTPRPSTFPASSWEARTLASSTSTTRLFFSSCTPCAMVWPKANISMNIDKMPISAITIRCTARLASGSSARSRGSPLASTSAIAAGSRPRAASAARVLAVPAATRSASPSAGGSRSR</sequence>
<reference evidence="3" key="1">
    <citation type="journal article" date="2019" name="Int. J. Syst. Evol. Microbiol.">
        <title>The Global Catalogue of Microorganisms (GCM) 10K type strain sequencing project: providing services to taxonomists for standard genome sequencing and annotation.</title>
        <authorList>
            <consortium name="The Broad Institute Genomics Platform"/>
            <consortium name="The Broad Institute Genome Sequencing Center for Infectious Disease"/>
            <person name="Wu L."/>
            <person name="Ma J."/>
        </authorList>
    </citation>
    <scope>NUCLEOTIDE SEQUENCE [LARGE SCALE GENOMIC DNA]</scope>
    <source>
        <strain evidence="3">JCM 18303</strain>
    </source>
</reference>
<accession>A0ABP9RBJ4</accession>
<evidence type="ECO:0000313" key="2">
    <source>
        <dbReference type="EMBL" id="GAA5174137.1"/>
    </source>
</evidence>
<evidence type="ECO:0000313" key="3">
    <source>
        <dbReference type="Proteomes" id="UP001428817"/>
    </source>
</evidence>
<organism evidence="2 3">
    <name type="scientific">Pseudonocardia eucalypti</name>
    <dbReference type="NCBI Taxonomy" id="648755"/>
    <lineage>
        <taxon>Bacteria</taxon>
        <taxon>Bacillati</taxon>
        <taxon>Actinomycetota</taxon>
        <taxon>Actinomycetes</taxon>
        <taxon>Pseudonocardiales</taxon>
        <taxon>Pseudonocardiaceae</taxon>
        <taxon>Pseudonocardia</taxon>
    </lineage>
</organism>
<dbReference type="EMBL" id="BAABJP010000058">
    <property type="protein sequence ID" value="GAA5174137.1"/>
    <property type="molecule type" value="Genomic_DNA"/>
</dbReference>
<dbReference type="Proteomes" id="UP001428817">
    <property type="component" value="Unassembled WGS sequence"/>
</dbReference>